<proteinExistence type="inferred from homology"/>
<dbReference type="HAMAP" id="MF_00362">
    <property type="entry name" value="Ribosomal_uL10"/>
    <property type="match status" value="1"/>
</dbReference>
<gene>
    <name evidence="5 6" type="primary">rplJ</name>
    <name evidence="6" type="ORF">COX46_05770</name>
</gene>
<dbReference type="SUPFAM" id="SSF160369">
    <property type="entry name" value="Ribosomal protein L10-like"/>
    <property type="match status" value="1"/>
</dbReference>
<dbReference type="Gene3D" id="6.10.250.290">
    <property type="match status" value="1"/>
</dbReference>
<dbReference type="GO" id="GO:0006412">
    <property type="term" value="P:translation"/>
    <property type="evidence" value="ECO:0007669"/>
    <property type="project" value="UniProtKB-UniRule"/>
</dbReference>
<dbReference type="NCBIfam" id="NF000955">
    <property type="entry name" value="PRK00099.1-1"/>
    <property type="match status" value="1"/>
</dbReference>
<organism evidence="6 7">
    <name type="scientific">bacterium (Candidatus Ratteibacteria) CG23_combo_of_CG06-09_8_20_14_all_48_7</name>
    <dbReference type="NCBI Taxonomy" id="2014292"/>
    <lineage>
        <taxon>Bacteria</taxon>
        <taxon>Candidatus Ratteibacteria</taxon>
    </lineage>
</organism>
<keyword evidence="3 5" id="KW-0687">Ribonucleoprotein</keyword>
<keyword evidence="5" id="KW-0699">rRNA-binding</keyword>
<comment type="similarity">
    <text evidence="1 5">Belongs to the universal ribosomal protein uL10 family.</text>
</comment>
<dbReference type="InterPro" id="IPR047865">
    <property type="entry name" value="Ribosomal_uL10_bac_type"/>
</dbReference>
<comment type="subunit">
    <text evidence="5">Part of the ribosomal stalk of the 50S ribosomal subunit. The N-terminus interacts with L11 and the large rRNA to form the base of the stalk. The C-terminus forms an elongated spine to which L12 dimers bind in a sequential fashion forming a multimeric L10(L12)X complex.</text>
</comment>
<dbReference type="AlphaFoldDB" id="A0A2G9Y8C3"/>
<evidence type="ECO:0000256" key="3">
    <source>
        <dbReference type="ARBA" id="ARBA00023274"/>
    </source>
</evidence>
<dbReference type="EMBL" id="PCRF01000282">
    <property type="protein sequence ID" value="PIP15454.1"/>
    <property type="molecule type" value="Genomic_DNA"/>
</dbReference>
<dbReference type="GO" id="GO:0070180">
    <property type="term" value="F:large ribosomal subunit rRNA binding"/>
    <property type="evidence" value="ECO:0007669"/>
    <property type="project" value="UniProtKB-UniRule"/>
</dbReference>
<dbReference type="InterPro" id="IPR001790">
    <property type="entry name" value="Ribosomal_uL10"/>
</dbReference>
<evidence type="ECO:0000256" key="5">
    <source>
        <dbReference type="HAMAP-Rule" id="MF_00362"/>
    </source>
</evidence>
<dbReference type="Proteomes" id="UP000230392">
    <property type="component" value="Unassembled WGS sequence"/>
</dbReference>
<dbReference type="Gene3D" id="3.30.70.1730">
    <property type="match status" value="1"/>
</dbReference>
<evidence type="ECO:0000256" key="1">
    <source>
        <dbReference type="ARBA" id="ARBA00008889"/>
    </source>
</evidence>
<dbReference type="Pfam" id="PF00466">
    <property type="entry name" value="Ribosomal_L10"/>
    <property type="match status" value="1"/>
</dbReference>
<comment type="caution">
    <text evidence="6">The sequence shown here is derived from an EMBL/GenBank/DDBJ whole genome shotgun (WGS) entry which is preliminary data.</text>
</comment>
<dbReference type="PANTHER" id="PTHR11560">
    <property type="entry name" value="39S RIBOSOMAL PROTEIN L10, MITOCHONDRIAL"/>
    <property type="match status" value="1"/>
</dbReference>
<dbReference type="GO" id="GO:0005840">
    <property type="term" value="C:ribosome"/>
    <property type="evidence" value="ECO:0007669"/>
    <property type="project" value="UniProtKB-KW"/>
</dbReference>
<sequence>MKKMRADKSAAVEKWREGLSKTEFVIFVGFSRITVPEVTEFRREVKKAGGRFKVIKNTLFSRALEGLNLTGAEDLISGPTGIISFSEGDELPLIKSIFNFTKDKEGKLDFRGGYQKQVPISAEQLADLAKLPDRKAVLSRVCGTLLSPISHLVFTLNAVPQQLLSVLKQSSEKGNQQN</sequence>
<evidence type="ECO:0000256" key="4">
    <source>
        <dbReference type="ARBA" id="ARBA00035202"/>
    </source>
</evidence>
<reference evidence="6 7" key="1">
    <citation type="submission" date="2017-09" db="EMBL/GenBank/DDBJ databases">
        <title>Depth-based differentiation of microbial function through sediment-hosted aquifers and enrichment of novel symbionts in the deep terrestrial subsurface.</title>
        <authorList>
            <person name="Probst A.J."/>
            <person name="Ladd B."/>
            <person name="Jarett J.K."/>
            <person name="Geller-Mcgrath D.E."/>
            <person name="Sieber C.M."/>
            <person name="Emerson J.B."/>
            <person name="Anantharaman K."/>
            <person name="Thomas B.C."/>
            <person name="Malmstrom R."/>
            <person name="Stieglmeier M."/>
            <person name="Klingl A."/>
            <person name="Woyke T."/>
            <person name="Ryan C.M."/>
            <person name="Banfield J.F."/>
        </authorList>
    </citation>
    <scope>NUCLEOTIDE SEQUENCE [LARGE SCALE GENOMIC DNA]</scope>
    <source>
        <strain evidence="6">CG23_combo_of_CG06-09_8_20_14_all_48_7</strain>
    </source>
</reference>
<keyword evidence="5" id="KW-0694">RNA-binding</keyword>
<evidence type="ECO:0000313" key="6">
    <source>
        <dbReference type="EMBL" id="PIP15454.1"/>
    </source>
</evidence>
<keyword evidence="2 5" id="KW-0689">Ribosomal protein</keyword>
<dbReference type="CDD" id="cd05797">
    <property type="entry name" value="Ribosomal_L10"/>
    <property type="match status" value="1"/>
</dbReference>
<evidence type="ECO:0000313" key="7">
    <source>
        <dbReference type="Proteomes" id="UP000230392"/>
    </source>
</evidence>
<dbReference type="GO" id="GO:1990904">
    <property type="term" value="C:ribonucleoprotein complex"/>
    <property type="evidence" value="ECO:0007669"/>
    <property type="project" value="UniProtKB-KW"/>
</dbReference>
<evidence type="ECO:0000256" key="2">
    <source>
        <dbReference type="ARBA" id="ARBA00022980"/>
    </source>
</evidence>
<accession>A0A2G9Y8C3</accession>
<name>A0A2G9Y8C3_9BACT</name>
<dbReference type="InterPro" id="IPR043141">
    <property type="entry name" value="Ribosomal_uL10-like_sf"/>
</dbReference>
<comment type="function">
    <text evidence="5">Forms part of the ribosomal stalk, playing a central role in the interaction of the ribosome with GTP-bound translation factors.</text>
</comment>
<protein>
    <recommendedName>
        <fullName evidence="4 5">Large ribosomal subunit protein uL10</fullName>
    </recommendedName>
</protein>
<dbReference type="InterPro" id="IPR022973">
    <property type="entry name" value="Ribosomal_uL10_bac"/>
</dbReference>